<keyword evidence="2" id="KW-0472">Membrane</keyword>
<keyword evidence="2" id="KW-0812">Transmembrane</keyword>
<dbReference type="GO" id="GO:0080120">
    <property type="term" value="P:CAAX-box protein maturation"/>
    <property type="evidence" value="ECO:0007669"/>
    <property type="project" value="UniProtKB-ARBA"/>
</dbReference>
<feature type="transmembrane region" description="Helical" evidence="2">
    <location>
        <begin position="252"/>
        <end position="276"/>
    </location>
</feature>
<keyword evidence="2" id="KW-1133">Transmembrane helix</keyword>
<organism evidence="4 5">
    <name type="scientific">Fimbriiglobus ruber</name>
    <dbReference type="NCBI Taxonomy" id="1908690"/>
    <lineage>
        <taxon>Bacteria</taxon>
        <taxon>Pseudomonadati</taxon>
        <taxon>Planctomycetota</taxon>
        <taxon>Planctomycetia</taxon>
        <taxon>Gemmatales</taxon>
        <taxon>Gemmataceae</taxon>
        <taxon>Fimbriiglobus</taxon>
    </lineage>
</organism>
<feature type="transmembrane region" description="Helical" evidence="2">
    <location>
        <begin position="296"/>
        <end position="316"/>
    </location>
</feature>
<comment type="caution">
    <text evidence="4">The sequence shown here is derived from an EMBL/GenBank/DDBJ whole genome shotgun (WGS) entry which is preliminary data.</text>
</comment>
<feature type="compositionally biased region" description="Polar residues" evidence="1">
    <location>
        <begin position="1"/>
        <end position="15"/>
    </location>
</feature>
<feature type="transmembrane region" description="Helical" evidence="2">
    <location>
        <begin position="137"/>
        <end position="160"/>
    </location>
</feature>
<feature type="transmembrane region" description="Helical" evidence="2">
    <location>
        <begin position="96"/>
        <end position="117"/>
    </location>
</feature>
<evidence type="ECO:0000313" key="5">
    <source>
        <dbReference type="Proteomes" id="UP000214646"/>
    </source>
</evidence>
<dbReference type="PANTHER" id="PTHR43592">
    <property type="entry name" value="CAAX AMINO TERMINAL PROTEASE"/>
    <property type="match status" value="1"/>
</dbReference>
<sequence length="319" mass="34232">MDDLSPEQSASTSSPYPTPGALARAKPVAPSFVSVPADASICEVAPVPPRRVVRPTVVAPPPLPRASRVDTDSSRTADRPERRPKSRPKIVPVTRLLLVLGCFAGMMAVSFGQLVQALVTDATEVSELPEAILREQIIRHTVLFEGLDTLIVVAGLVIAGRPPARSAVLHRGLTWASAGPALLLLLGVNIGYHLFLRNLFKPYSDGDGDVQVVDLGLAHQWWWAILLVCVQPAVVEELMFRHLLLGHLRPHLGLHGAVWISGVVFGMAHLGNIVGWPVLMLLGAAFGYARACSGSLALPIALHFLHNFAVLGIEAYTSK</sequence>
<evidence type="ECO:0000259" key="3">
    <source>
        <dbReference type="Pfam" id="PF02517"/>
    </source>
</evidence>
<feature type="region of interest" description="Disordered" evidence="1">
    <location>
        <begin position="53"/>
        <end position="86"/>
    </location>
</feature>
<reference evidence="5" key="1">
    <citation type="submission" date="2017-06" db="EMBL/GenBank/DDBJ databases">
        <title>Genome analysis of Fimbriiglobus ruber SP5, the first member of the order Planctomycetales with confirmed chitinolytic capability.</title>
        <authorList>
            <person name="Ravin N.V."/>
            <person name="Rakitin A.L."/>
            <person name="Ivanova A.A."/>
            <person name="Beletsky A.V."/>
            <person name="Kulichevskaya I.S."/>
            <person name="Mardanov A.V."/>
            <person name="Dedysh S.N."/>
        </authorList>
    </citation>
    <scope>NUCLEOTIDE SEQUENCE [LARGE SCALE GENOMIC DNA]</scope>
    <source>
        <strain evidence="5">SP5</strain>
    </source>
</reference>
<dbReference type="OrthoDB" id="292368at2"/>
<dbReference type="Pfam" id="PF02517">
    <property type="entry name" value="Rce1-like"/>
    <property type="match status" value="1"/>
</dbReference>
<dbReference type="AlphaFoldDB" id="A0A225DVI8"/>
<feature type="transmembrane region" description="Helical" evidence="2">
    <location>
        <begin position="221"/>
        <end position="240"/>
    </location>
</feature>
<dbReference type="GO" id="GO:0004175">
    <property type="term" value="F:endopeptidase activity"/>
    <property type="evidence" value="ECO:0007669"/>
    <property type="project" value="UniProtKB-ARBA"/>
</dbReference>
<evidence type="ECO:0000313" key="4">
    <source>
        <dbReference type="EMBL" id="OWK45023.1"/>
    </source>
</evidence>
<evidence type="ECO:0000256" key="2">
    <source>
        <dbReference type="SAM" id="Phobius"/>
    </source>
</evidence>
<feature type="region of interest" description="Disordered" evidence="1">
    <location>
        <begin position="1"/>
        <end position="23"/>
    </location>
</feature>
<name>A0A225DVI8_9BACT</name>
<dbReference type="Proteomes" id="UP000214646">
    <property type="component" value="Unassembled WGS sequence"/>
</dbReference>
<gene>
    <name evidence="4" type="ORF">FRUB_01354</name>
</gene>
<dbReference type="RefSeq" id="WP_088252806.1">
    <property type="nucleotide sequence ID" value="NZ_NIDE01000002.1"/>
</dbReference>
<dbReference type="EMBL" id="NIDE01000002">
    <property type="protein sequence ID" value="OWK45023.1"/>
    <property type="molecule type" value="Genomic_DNA"/>
</dbReference>
<protein>
    <recommendedName>
        <fullName evidence="3">CAAX prenyl protease 2/Lysostaphin resistance protein A-like domain-containing protein</fullName>
    </recommendedName>
</protein>
<evidence type="ECO:0000256" key="1">
    <source>
        <dbReference type="SAM" id="MobiDB-lite"/>
    </source>
</evidence>
<proteinExistence type="predicted"/>
<dbReference type="PANTHER" id="PTHR43592:SF15">
    <property type="entry name" value="CAAX AMINO TERMINAL PROTEASE FAMILY PROTEIN"/>
    <property type="match status" value="1"/>
</dbReference>
<keyword evidence="5" id="KW-1185">Reference proteome</keyword>
<feature type="domain" description="CAAX prenyl protease 2/Lysostaphin resistance protein A-like" evidence="3">
    <location>
        <begin position="220"/>
        <end position="308"/>
    </location>
</feature>
<dbReference type="InterPro" id="IPR003675">
    <property type="entry name" value="Rce1/LyrA-like_dom"/>
</dbReference>
<accession>A0A225DVI8</accession>
<feature type="transmembrane region" description="Helical" evidence="2">
    <location>
        <begin position="172"/>
        <end position="195"/>
    </location>
</feature>
<feature type="compositionally biased region" description="Basic and acidic residues" evidence="1">
    <location>
        <begin position="67"/>
        <end position="83"/>
    </location>
</feature>